<keyword evidence="5" id="KW-1185">Reference proteome</keyword>
<proteinExistence type="predicted"/>
<dbReference type="InterPro" id="IPR032675">
    <property type="entry name" value="LRR_dom_sf"/>
</dbReference>
<reference evidence="4" key="1">
    <citation type="submission" date="2022-03" db="EMBL/GenBank/DDBJ databases">
        <authorList>
            <person name="Martin C."/>
        </authorList>
    </citation>
    <scope>NUCLEOTIDE SEQUENCE</scope>
</reference>
<sequence length="696" mass="78312">MKPFSREVDSTMSSSIQFHHRKVRSSWPTLLSIYLIYLILSCVVGVSAQTPSTSQCTTTVDGAERITNCSSLGLSSVPVDLDPLTTELYLDYNNINTIRDNSFSYLQQLKTLSARSNGMVTIEQRGLAGLTELDVLDLSDNELVSISAEALDNCNPDHVTIDGNRFTEETLRQFSSTLAGKRLSKLSVKGNPTFVNITQDTFKPIFNLQFLDISGCDIKSLPKSAFDGFRRLKELHIENNTNLAHIDNDAFLNMQQLETLSLAGCALERVTNFLKDKAVDLQSLYNMDLSRNLISTIDAYSFYPMKSIRHLDLSRNKIERITIYFEFVGLTGLKYLNLSRNPLFSIAGNSFRGMSDIETLDLSDCQFSSLRGQELYGLYTLSILYLNNNPLTLLSDTVFKNQSSMSEVHLTNCRLTELTASFKGHDFIKIVADNNRIRNIAPDAFDGCTRLNEIQVQGNNLQTIPDALCSNPNIQKVDISNNKFNSIDSKTTDCLRKWSFFDGSKNPYTCDGRLVDFTVFANDTGRSVVQQWPDGYRCNTPIEWQNQTVHHYINTQWLTTTTTTTTTTVAPTTEKVTTVPTTIATTVTTNTIATTSPFITTTLPLTPTTNKLENISEPFESRQISDRDMVIICLSTLLGVAFIIFLIVLLYVVIFNGPRRNKSWTVRSDMDNSHKQSYNKFEMTNIEIRIQIVGRQ</sequence>
<evidence type="ECO:0000313" key="4">
    <source>
        <dbReference type="EMBL" id="CAH1778805.1"/>
    </source>
</evidence>
<dbReference type="InterPro" id="IPR050328">
    <property type="entry name" value="Dev_Immune_Receptor"/>
</dbReference>
<gene>
    <name evidence="4" type="ORF">OFUS_LOCUS5667</name>
</gene>
<dbReference type="SMART" id="SM00369">
    <property type="entry name" value="LRR_TYP"/>
    <property type="match status" value="12"/>
</dbReference>
<dbReference type="PROSITE" id="PS51450">
    <property type="entry name" value="LRR"/>
    <property type="match status" value="2"/>
</dbReference>
<protein>
    <submittedName>
        <fullName evidence="4">Uncharacterized protein</fullName>
    </submittedName>
</protein>
<dbReference type="InterPro" id="IPR003591">
    <property type="entry name" value="Leu-rich_rpt_typical-subtyp"/>
</dbReference>
<organism evidence="4 5">
    <name type="scientific">Owenia fusiformis</name>
    <name type="common">Polychaete worm</name>
    <dbReference type="NCBI Taxonomy" id="6347"/>
    <lineage>
        <taxon>Eukaryota</taxon>
        <taxon>Metazoa</taxon>
        <taxon>Spiralia</taxon>
        <taxon>Lophotrochozoa</taxon>
        <taxon>Annelida</taxon>
        <taxon>Polychaeta</taxon>
        <taxon>Sedentaria</taxon>
        <taxon>Canalipalpata</taxon>
        <taxon>Sabellida</taxon>
        <taxon>Oweniida</taxon>
        <taxon>Oweniidae</taxon>
        <taxon>Owenia</taxon>
    </lineage>
</organism>
<accession>A0A8J1UVD7</accession>
<dbReference type="PANTHER" id="PTHR24373:SF370">
    <property type="entry name" value="FISH-LIPS, ISOFORM E"/>
    <property type="match status" value="1"/>
</dbReference>
<name>A0A8J1UVD7_OWEFU</name>
<dbReference type="PANTHER" id="PTHR24373">
    <property type="entry name" value="SLIT RELATED LEUCINE-RICH REPEAT NEURONAL PROTEIN"/>
    <property type="match status" value="1"/>
</dbReference>
<keyword evidence="1" id="KW-0433">Leucine-rich repeat</keyword>
<dbReference type="Proteomes" id="UP000749559">
    <property type="component" value="Unassembled WGS sequence"/>
</dbReference>
<keyword evidence="2" id="KW-0732">Signal</keyword>
<evidence type="ECO:0000256" key="1">
    <source>
        <dbReference type="ARBA" id="ARBA00022614"/>
    </source>
</evidence>
<dbReference type="FunFam" id="3.80.10.10:FF:001164">
    <property type="entry name" value="GH01279p"/>
    <property type="match status" value="1"/>
</dbReference>
<dbReference type="OrthoDB" id="1055097at2759"/>
<dbReference type="SUPFAM" id="SSF52058">
    <property type="entry name" value="L domain-like"/>
    <property type="match status" value="1"/>
</dbReference>
<dbReference type="Gene3D" id="3.80.10.10">
    <property type="entry name" value="Ribonuclease Inhibitor"/>
    <property type="match status" value="4"/>
</dbReference>
<evidence type="ECO:0000313" key="5">
    <source>
        <dbReference type="Proteomes" id="UP000749559"/>
    </source>
</evidence>
<dbReference type="EMBL" id="CAIIXF020000003">
    <property type="protein sequence ID" value="CAH1778805.1"/>
    <property type="molecule type" value="Genomic_DNA"/>
</dbReference>
<dbReference type="GO" id="GO:0031012">
    <property type="term" value="C:extracellular matrix"/>
    <property type="evidence" value="ECO:0007669"/>
    <property type="project" value="TreeGrafter"/>
</dbReference>
<dbReference type="Pfam" id="PF13855">
    <property type="entry name" value="LRR_8"/>
    <property type="match status" value="5"/>
</dbReference>
<comment type="caution">
    <text evidence="4">The sequence shown here is derived from an EMBL/GenBank/DDBJ whole genome shotgun (WGS) entry which is preliminary data.</text>
</comment>
<keyword evidence="3" id="KW-0677">Repeat</keyword>
<dbReference type="InterPro" id="IPR001611">
    <property type="entry name" value="Leu-rich_rpt"/>
</dbReference>
<evidence type="ECO:0000256" key="3">
    <source>
        <dbReference type="ARBA" id="ARBA00022737"/>
    </source>
</evidence>
<dbReference type="AlphaFoldDB" id="A0A8J1UVD7"/>
<evidence type="ECO:0000256" key="2">
    <source>
        <dbReference type="ARBA" id="ARBA00022729"/>
    </source>
</evidence>
<dbReference type="GO" id="GO:0005615">
    <property type="term" value="C:extracellular space"/>
    <property type="evidence" value="ECO:0007669"/>
    <property type="project" value="TreeGrafter"/>
</dbReference>